<dbReference type="Pfam" id="PF13432">
    <property type="entry name" value="TPR_16"/>
    <property type="match status" value="2"/>
</dbReference>
<reference evidence="7 8" key="1">
    <citation type="submission" date="2014-04" db="EMBL/GenBank/DDBJ databases">
        <title>The Genome Sequence of Thermoanaerobaculum aquaticum MP-01, The First Cultivated Group 23 Acidobacterium.</title>
        <authorList>
            <person name="Stamps B.W."/>
            <person name="Losey N.A."/>
            <person name="Lawson P.A."/>
            <person name="Stevenson B.S."/>
        </authorList>
    </citation>
    <scope>NUCLEOTIDE SEQUENCE [LARGE SCALE GENOMIC DNA]</scope>
    <source>
        <strain evidence="7 8">MP-01</strain>
    </source>
</reference>
<name>A0A062XW24_9BACT</name>
<evidence type="ECO:0000256" key="5">
    <source>
        <dbReference type="PROSITE-ProRule" id="PRU00339"/>
    </source>
</evidence>
<dbReference type="PROSITE" id="PS50011">
    <property type="entry name" value="PROTEIN_KINASE_DOM"/>
    <property type="match status" value="1"/>
</dbReference>
<dbReference type="InterPro" id="IPR011009">
    <property type="entry name" value="Kinase-like_dom_sf"/>
</dbReference>
<dbReference type="Pfam" id="PF00069">
    <property type="entry name" value="Pkinase"/>
    <property type="match status" value="1"/>
</dbReference>
<keyword evidence="3" id="KW-0418">Kinase</keyword>
<dbReference type="InterPro" id="IPR011990">
    <property type="entry name" value="TPR-like_helical_dom_sf"/>
</dbReference>
<dbReference type="Gene3D" id="1.25.40.10">
    <property type="entry name" value="Tetratricopeptide repeat domain"/>
    <property type="match status" value="2"/>
</dbReference>
<dbReference type="InterPro" id="IPR008271">
    <property type="entry name" value="Ser/Thr_kinase_AS"/>
</dbReference>
<dbReference type="Gene3D" id="1.10.510.10">
    <property type="entry name" value="Transferase(Phosphotransferase) domain 1"/>
    <property type="match status" value="1"/>
</dbReference>
<feature type="domain" description="Protein kinase" evidence="6">
    <location>
        <begin position="1"/>
        <end position="259"/>
    </location>
</feature>
<dbReference type="PANTHER" id="PTHR43289">
    <property type="entry name" value="MITOGEN-ACTIVATED PROTEIN KINASE KINASE KINASE 20-RELATED"/>
    <property type="match status" value="1"/>
</dbReference>
<evidence type="ECO:0000259" key="6">
    <source>
        <dbReference type="PROSITE" id="PS50011"/>
    </source>
</evidence>
<feature type="repeat" description="TPR" evidence="5">
    <location>
        <begin position="690"/>
        <end position="723"/>
    </location>
</feature>
<dbReference type="CDD" id="cd14014">
    <property type="entry name" value="STKc_PknB_like"/>
    <property type="match status" value="1"/>
</dbReference>
<dbReference type="InterPro" id="IPR019734">
    <property type="entry name" value="TPR_rpt"/>
</dbReference>
<dbReference type="SMART" id="SM00028">
    <property type="entry name" value="TPR"/>
    <property type="match status" value="5"/>
</dbReference>
<dbReference type="PROSITE" id="PS50005">
    <property type="entry name" value="TPR"/>
    <property type="match status" value="2"/>
</dbReference>
<evidence type="ECO:0000256" key="1">
    <source>
        <dbReference type="ARBA" id="ARBA00022679"/>
    </source>
</evidence>
<dbReference type="GO" id="GO:0004674">
    <property type="term" value="F:protein serine/threonine kinase activity"/>
    <property type="evidence" value="ECO:0007669"/>
    <property type="project" value="TreeGrafter"/>
</dbReference>
<dbReference type="PANTHER" id="PTHR43289:SF30">
    <property type="entry name" value="NON-SPECIFIC SERINE_THREONINE PROTEIN KINASE"/>
    <property type="match status" value="1"/>
</dbReference>
<dbReference type="SUPFAM" id="SSF56112">
    <property type="entry name" value="Protein kinase-like (PK-like)"/>
    <property type="match status" value="1"/>
</dbReference>
<gene>
    <name evidence="7" type="ORF">EG19_00105</name>
</gene>
<dbReference type="SMART" id="SM00220">
    <property type="entry name" value="S_TKc"/>
    <property type="match status" value="1"/>
</dbReference>
<dbReference type="PROSITE" id="PS00108">
    <property type="entry name" value="PROTEIN_KINASE_ST"/>
    <property type="match status" value="1"/>
</dbReference>
<evidence type="ECO:0000313" key="7">
    <source>
        <dbReference type="EMBL" id="KDA55058.1"/>
    </source>
</evidence>
<feature type="repeat" description="TPR" evidence="5">
    <location>
        <begin position="556"/>
        <end position="589"/>
    </location>
</feature>
<protein>
    <recommendedName>
        <fullName evidence="6">Protein kinase domain-containing protein</fullName>
    </recommendedName>
</protein>
<evidence type="ECO:0000256" key="2">
    <source>
        <dbReference type="ARBA" id="ARBA00022741"/>
    </source>
</evidence>
<keyword evidence="5" id="KW-0802">TPR repeat</keyword>
<dbReference type="SUPFAM" id="SSF48452">
    <property type="entry name" value="TPR-like"/>
    <property type="match status" value="2"/>
</dbReference>
<keyword evidence="4" id="KW-0067">ATP-binding</keyword>
<keyword evidence="2" id="KW-0547">Nucleotide-binding</keyword>
<evidence type="ECO:0000256" key="3">
    <source>
        <dbReference type="ARBA" id="ARBA00022777"/>
    </source>
</evidence>
<dbReference type="Pfam" id="PF14559">
    <property type="entry name" value="TPR_19"/>
    <property type="match status" value="1"/>
</dbReference>
<evidence type="ECO:0000313" key="8">
    <source>
        <dbReference type="Proteomes" id="UP000027284"/>
    </source>
</evidence>
<dbReference type="InterPro" id="IPR000719">
    <property type="entry name" value="Prot_kinase_dom"/>
</dbReference>
<comment type="caution">
    <text evidence="7">The sequence shown here is derived from an EMBL/GenBank/DDBJ whole genome shotgun (WGS) entry which is preliminary data.</text>
</comment>
<dbReference type="Gene3D" id="3.30.200.20">
    <property type="entry name" value="Phosphorylase Kinase, domain 1"/>
    <property type="match status" value="1"/>
</dbReference>
<keyword evidence="8" id="KW-1185">Reference proteome</keyword>
<dbReference type="EMBL" id="JMFG01000001">
    <property type="protein sequence ID" value="KDA55058.1"/>
    <property type="molecule type" value="Genomic_DNA"/>
</dbReference>
<dbReference type="AlphaFoldDB" id="A0A062XW24"/>
<keyword evidence="1" id="KW-0808">Transferase</keyword>
<organism evidence="7 8">
    <name type="scientific">Thermoanaerobaculum aquaticum</name>
    <dbReference type="NCBI Taxonomy" id="1312852"/>
    <lineage>
        <taxon>Bacteria</taxon>
        <taxon>Pseudomonadati</taxon>
        <taxon>Acidobacteriota</taxon>
        <taxon>Thermoanaerobaculia</taxon>
        <taxon>Thermoanaerobaculales</taxon>
        <taxon>Thermoanaerobaculaceae</taxon>
        <taxon>Thermoanaerobaculum</taxon>
    </lineage>
</organism>
<dbReference type="STRING" id="1312852.EG19_00105"/>
<evidence type="ECO:0000256" key="4">
    <source>
        <dbReference type="ARBA" id="ARBA00022840"/>
    </source>
</evidence>
<sequence length="819" mass="90194">MGTVYLAYDPELSRHVAIKGLGTGQATPERRERLRREARAAAALTHPNIAQIYDVITFQDQDFVVMEWVEGQTLADLVASGPLSPGEVARIGAQIARALAFAHRRGIIHRDIKCENVMITPEGVAKVLDFGLAQIQGLPRDQRLTQEGLVVGTSRAMSPEQAMGKPLDHRSDIFSLGSLLYEAATGEPAFAGETVLETMHRVARAEYVPLREKAPHLPRALAEVIERCLERDPDRRFQDASEIAGVLGGVSQTLGTAYLEPVPRATLLVRKLSRHLPYAIGAVLVTSGLLALALLRGWVGAPRPVTVAVMPVSGQLPAEMPLASTAVADALAGFLANLQGLQVVAGREVRSVLREGMGVREAARALGVQELVEATLTPGAEPTTVRVQISRVEGATGRILWSQTLEVAATNPGLLQERVATALQDGFRRFQSRRRPRIPPQEALEAYLEVKRRLDAGKASPAYAEELALLEKVEAAAPDFVDALITHASIERFLGGNLNDPKRLQKAEQLLERAAQLDPEHPEIPLRRAQLAQARGAPEEAAQILRQLTRSRPGDPMAWRVLGTTLAQLQQKEESEKAFARALSLQPNIVIWDQLSSARADWGDFAGARQAAEEILKRAPNDPLGLFRLGYVAALEGDFALCEKLFSQLYPKTNLLLDLLNWGTCAFYLGNLEKALELYTEAQTKAPNDYRSYLNLADTYFWLGDRQKAQLHYQKALELLEANPHPQRYWRDRARILAHLGRLEDAVLAAQKGFEENPNRNWNAFVVAEVAALAGDKTSMMAYTRKALQLRAPKAWFAGPEFAPYRNMPEFQALFKASP</sequence>
<proteinExistence type="predicted"/>
<dbReference type="GO" id="GO:0005524">
    <property type="term" value="F:ATP binding"/>
    <property type="evidence" value="ECO:0007669"/>
    <property type="project" value="UniProtKB-KW"/>
</dbReference>
<accession>A0A062XW24</accession>
<dbReference type="Proteomes" id="UP000027284">
    <property type="component" value="Unassembled WGS sequence"/>
</dbReference>